<dbReference type="Proteomes" id="UP000576209">
    <property type="component" value="Unassembled WGS sequence"/>
</dbReference>
<dbReference type="Gene3D" id="3.40.50.300">
    <property type="entry name" value="P-loop containing nucleotide triphosphate hydrolases"/>
    <property type="match status" value="2"/>
</dbReference>
<keyword evidence="12" id="KW-1185">Reference proteome</keyword>
<dbReference type="RefSeq" id="WP_183494952.1">
    <property type="nucleotide sequence ID" value="NZ_JACIFF010000002.1"/>
</dbReference>
<dbReference type="GO" id="GO:0003678">
    <property type="term" value="F:DNA helicase activity"/>
    <property type="evidence" value="ECO:0007669"/>
    <property type="project" value="InterPro"/>
</dbReference>
<keyword evidence="8" id="KW-0413">Isomerase</keyword>
<evidence type="ECO:0000256" key="7">
    <source>
        <dbReference type="ARBA" id="ARBA00023204"/>
    </source>
</evidence>
<accession>A0A840EA80</accession>
<dbReference type="Gene3D" id="2.30.30.940">
    <property type="match status" value="1"/>
</dbReference>
<dbReference type="FunFam" id="3.40.50.300:FF:001498">
    <property type="entry name" value="ATP-dependent DNA helicase"/>
    <property type="match status" value="1"/>
</dbReference>
<organism evidence="11 12">
    <name type="scientific">Neolewinella aquimaris</name>
    <dbReference type="NCBI Taxonomy" id="1835722"/>
    <lineage>
        <taxon>Bacteria</taxon>
        <taxon>Pseudomonadati</taxon>
        <taxon>Bacteroidota</taxon>
        <taxon>Saprospiria</taxon>
        <taxon>Saprospirales</taxon>
        <taxon>Lewinellaceae</taxon>
        <taxon>Neolewinella</taxon>
    </lineage>
</organism>
<evidence type="ECO:0000256" key="8">
    <source>
        <dbReference type="ARBA" id="ARBA00023235"/>
    </source>
</evidence>
<evidence type="ECO:0000313" key="11">
    <source>
        <dbReference type="EMBL" id="MBB4078719.1"/>
    </source>
</evidence>
<evidence type="ECO:0000256" key="5">
    <source>
        <dbReference type="ARBA" id="ARBA00022840"/>
    </source>
</evidence>
<evidence type="ECO:0000256" key="3">
    <source>
        <dbReference type="ARBA" id="ARBA00022801"/>
    </source>
</evidence>
<evidence type="ECO:0000256" key="4">
    <source>
        <dbReference type="ARBA" id="ARBA00022806"/>
    </source>
</evidence>
<keyword evidence="1" id="KW-0547">Nucleotide-binding</keyword>
<keyword evidence="3" id="KW-0378">Hydrolase</keyword>
<dbReference type="InterPro" id="IPR051055">
    <property type="entry name" value="PIF1_helicase"/>
</dbReference>
<dbReference type="GO" id="GO:0006281">
    <property type="term" value="P:DNA repair"/>
    <property type="evidence" value="ECO:0007669"/>
    <property type="project" value="InterPro"/>
</dbReference>
<feature type="domain" description="DNA helicase Pif1-like 2B" evidence="10">
    <location>
        <begin position="269"/>
        <end position="303"/>
    </location>
</feature>
<dbReference type="SUPFAM" id="SSF52540">
    <property type="entry name" value="P-loop containing nucleoside triphosphate hydrolases"/>
    <property type="match status" value="2"/>
</dbReference>
<evidence type="ECO:0000256" key="1">
    <source>
        <dbReference type="ARBA" id="ARBA00022741"/>
    </source>
</evidence>
<proteinExistence type="predicted"/>
<dbReference type="PANTHER" id="PTHR47642:SF5">
    <property type="entry name" value="ATP-DEPENDENT DNA HELICASE"/>
    <property type="match status" value="1"/>
</dbReference>
<evidence type="ECO:0000256" key="6">
    <source>
        <dbReference type="ARBA" id="ARBA00023125"/>
    </source>
</evidence>
<dbReference type="AlphaFoldDB" id="A0A840EA80"/>
<dbReference type="GO" id="GO:0000723">
    <property type="term" value="P:telomere maintenance"/>
    <property type="evidence" value="ECO:0007669"/>
    <property type="project" value="InterPro"/>
</dbReference>
<feature type="domain" description="DNA helicase Pif1-like DEAD-box helicase" evidence="9">
    <location>
        <begin position="19"/>
        <end position="192"/>
    </location>
</feature>
<evidence type="ECO:0000256" key="2">
    <source>
        <dbReference type="ARBA" id="ARBA00022763"/>
    </source>
</evidence>
<dbReference type="CDD" id="cd18809">
    <property type="entry name" value="SF1_C_RecD"/>
    <property type="match status" value="1"/>
</dbReference>
<keyword evidence="2" id="KW-0227">DNA damage</keyword>
<protein>
    <submittedName>
        <fullName evidence="11">Energy-coupling factor transporter ATP-binding protein EcfA2</fullName>
    </submittedName>
</protein>
<evidence type="ECO:0000259" key="10">
    <source>
        <dbReference type="Pfam" id="PF21530"/>
    </source>
</evidence>
<name>A0A840EA80_9BACT</name>
<keyword evidence="7" id="KW-0234">DNA repair</keyword>
<gene>
    <name evidence="11" type="ORF">GGR28_001332</name>
</gene>
<dbReference type="PANTHER" id="PTHR47642">
    <property type="entry name" value="ATP-DEPENDENT DNA HELICASE"/>
    <property type="match status" value="1"/>
</dbReference>
<evidence type="ECO:0000313" key="12">
    <source>
        <dbReference type="Proteomes" id="UP000576209"/>
    </source>
</evidence>
<reference evidence="11 12" key="1">
    <citation type="submission" date="2020-08" db="EMBL/GenBank/DDBJ databases">
        <title>Genomic Encyclopedia of Type Strains, Phase IV (KMG-IV): sequencing the most valuable type-strain genomes for metagenomic binning, comparative biology and taxonomic classification.</title>
        <authorList>
            <person name="Goeker M."/>
        </authorList>
    </citation>
    <scope>NUCLEOTIDE SEQUENCE [LARGE SCALE GENOMIC DNA]</scope>
    <source>
        <strain evidence="11 12">DSM 105137</strain>
    </source>
</reference>
<sequence length="430" mass="48637">MPEPLQLSNEFNYALERMEAGANLFVTGRAGTGKSTLLQIFKRSTRKNVVVLAPTGVAALNVGGQTIHSFFNFPPRLLQSRDIRPNRRNRRLFMNLETLVIDEVSMVRADVMEAIDYGLKLNRENGEPFGGVQLILFGDLFQLPPVVSSEAEREFFSLRYASPYFFSADAMDHIDLETIELNKVYRQDSRHFLRLLESIRNATVDRDELEDLNGRYLPDFQPEPGDNYLTLAARNATVTKINANALAELNSPEHLYTAEVKGNFPEKLFPVPQLLRLKAGAQVMTLRNDPDRRFVNGSIGTVLECKAKSVKIEIVENGKPSEVEVEYDEWDIIRYTADATDVRKIGTETLGTYRQLPVRLAWAVTIHKSQGKTFDKIIVDLGRSGAFEHGQTYVALSRCRTLEGIVLRHPLGLRDVMVDPEVVQFYEASR</sequence>
<keyword evidence="5 11" id="KW-0067">ATP-binding</keyword>
<dbReference type="Pfam" id="PF21530">
    <property type="entry name" value="Pif1_2B_dom"/>
    <property type="match status" value="1"/>
</dbReference>
<evidence type="ECO:0000259" key="9">
    <source>
        <dbReference type="Pfam" id="PF05970"/>
    </source>
</evidence>
<dbReference type="EMBL" id="JACIFF010000002">
    <property type="protein sequence ID" value="MBB4078719.1"/>
    <property type="molecule type" value="Genomic_DNA"/>
</dbReference>
<keyword evidence="4" id="KW-0347">Helicase</keyword>
<dbReference type="InterPro" id="IPR027417">
    <property type="entry name" value="P-loop_NTPase"/>
</dbReference>
<dbReference type="GO" id="GO:0005524">
    <property type="term" value="F:ATP binding"/>
    <property type="evidence" value="ECO:0007669"/>
    <property type="project" value="UniProtKB-KW"/>
</dbReference>
<dbReference type="InterPro" id="IPR049163">
    <property type="entry name" value="Pif1-like_2B_dom"/>
</dbReference>
<dbReference type="InterPro" id="IPR010285">
    <property type="entry name" value="DNA_helicase_pif1-like_DEAD"/>
</dbReference>
<dbReference type="Pfam" id="PF05970">
    <property type="entry name" value="PIF1"/>
    <property type="match status" value="1"/>
</dbReference>
<keyword evidence="6" id="KW-0238">DNA-binding</keyword>
<comment type="caution">
    <text evidence="11">The sequence shown here is derived from an EMBL/GenBank/DDBJ whole genome shotgun (WGS) entry which is preliminary data.</text>
</comment>